<dbReference type="Proteomes" id="UP001054902">
    <property type="component" value="Unassembled WGS sequence"/>
</dbReference>
<accession>A0AAD3CQV0</accession>
<name>A0AAD3CQV0_9STRA</name>
<sequence length="121" mass="13428">MVQVNITYVANKSSRKRCNSRSIVAGEWIPEDSIRIDNVFATPTKKKQSHGDDCDRTPTTAPTTVSPTKINFNNEGKVDSIEFSFEADEWSISTLGESVFDDAVPRRRAPLNTSNILCGSF</sequence>
<keyword evidence="3" id="KW-1185">Reference proteome</keyword>
<evidence type="ECO:0000313" key="3">
    <source>
        <dbReference type="Proteomes" id="UP001054902"/>
    </source>
</evidence>
<comment type="caution">
    <text evidence="2">The sequence shown here is derived from an EMBL/GenBank/DDBJ whole genome shotgun (WGS) entry which is preliminary data.</text>
</comment>
<organism evidence="2 3">
    <name type="scientific">Chaetoceros tenuissimus</name>
    <dbReference type="NCBI Taxonomy" id="426638"/>
    <lineage>
        <taxon>Eukaryota</taxon>
        <taxon>Sar</taxon>
        <taxon>Stramenopiles</taxon>
        <taxon>Ochrophyta</taxon>
        <taxon>Bacillariophyta</taxon>
        <taxon>Coscinodiscophyceae</taxon>
        <taxon>Chaetocerotophycidae</taxon>
        <taxon>Chaetocerotales</taxon>
        <taxon>Chaetocerotaceae</taxon>
        <taxon>Chaetoceros</taxon>
    </lineage>
</organism>
<proteinExistence type="predicted"/>
<protein>
    <submittedName>
        <fullName evidence="2">Uncharacterized protein</fullName>
    </submittedName>
</protein>
<evidence type="ECO:0000313" key="2">
    <source>
        <dbReference type="EMBL" id="GFH49139.1"/>
    </source>
</evidence>
<reference evidence="2 3" key="1">
    <citation type="journal article" date="2021" name="Sci. Rep.">
        <title>The genome of the diatom Chaetoceros tenuissimus carries an ancient integrated fragment of an extant virus.</title>
        <authorList>
            <person name="Hongo Y."/>
            <person name="Kimura K."/>
            <person name="Takaki Y."/>
            <person name="Yoshida Y."/>
            <person name="Baba S."/>
            <person name="Kobayashi G."/>
            <person name="Nagasaki K."/>
            <person name="Hano T."/>
            <person name="Tomaru Y."/>
        </authorList>
    </citation>
    <scope>NUCLEOTIDE SEQUENCE [LARGE SCALE GENOMIC DNA]</scope>
    <source>
        <strain evidence="2 3">NIES-3715</strain>
    </source>
</reference>
<dbReference type="EMBL" id="BLLK01000032">
    <property type="protein sequence ID" value="GFH49139.1"/>
    <property type="molecule type" value="Genomic_DNA"/>
</dbReference>
<dbReference type="AlphaFoldDB" id="A0AAD3CQV0"/>
<feature type="compositionally biased region" description="Low complexity" evidence="1">
    <location>
        <begin position="57"/>
        <end position="68"/>
    </location>
</feature>
<feature type="region of interest" description="Disordered" evidence="1">
    <location>
        <begin position="42"/>
        <end position="71"/>
    </location>
</feature>
<evidence type="ECO:0000256" key="1">
    <source>
        <dbReference type="SAM" id="MobiDB-lite"/>
    </source>
</evidence>
<gene>
    <name evidence="2" type="ORF">CTEN210_05615</name>
</gene>